<dbReference type="PANTHER" id="PTHR12049">
    <property type="entry name" value="PROTEIN ARGININE METHYLTRANSFERASE NDUFAF7, MITOCHONDRIAL"/>
    <property type="match status" value="1"/>
</dbReference>
<dbReference type="InterPro" id="IPR029063">
    <property type="entry name" value="SAM-dependent_MTases_sf"/>
</dbReference>
<evidence type="ECO:0000313" key="4">
    <source>
        <dbReference type="Proteomes" id="UP000006765"/>
    </source>
</evidence>
<dbReference type="InterPro" id="IPR003788">
    <property type="entry name" value="NDUFAF7"/>
</dbReference>
<dbReference type="Pfam" id="PF02636">
    <property type="entry name" value="Methyltransf_28"/>
    <property type="match status" value="1"/>
</dbReference>
<dbReference type="OrthoDB" id="9794208at2"/>
<dbReference type="EMBL" id="AMGO01000046">
    <property type="protein sequence ID" value="EKE43884.1"/>
    <property type="molecule type" value="Genomic_DNA"/>
</dbReference>
<dbReference type="eggNOG" id="COG1565">
    <property type="taxonomic scope" value="Bacteria"/>
</dbReference>
<reference evidence="3 4" key="1">
    <citation type="journal article" date="2012" name="J. Bacteriol.">
        <title>Draft Genome Sequence of Oceaniovalibus guishaninsula JLT2003T.</title>
        <authorList>
            <person name="Tang K."/>
            <person name="Liu K."/>
            <person name="Jiao N."/>
        </authorList>
    </citation>
    <scope>NUCLEOTIDE SEQUENCE [LARGE SCALE GENOMIC DNA]</scope>
    <source>
        <strain evidence="3 4">JLT2003</strain>
    </source>
</reference>
<dbReference type="PANTHER" id="PTHR12049:SF7">
    <property type="entry name" value="PROTEIN ARGININE METHYLTRANSFERASE NDUFAF7, MITOCHONDRIAL"/>
    <property type="match status" value="1"/>
</dbReference>
<dbReference type="STRING" id="1231392.OCGS_1865"/>
<keyword evidence="4" id="KW-1185">Reference proteome</keyword>
<evidence type="ECO:0000313" key="3">
    <source>
        <dbReference type="EMBL" id="EKE43884.1"/>
    </source>
</evidence>
<evidence type="ECO:0000256" key="1">
    <source>
        <dbReference type="ARBA" id="ARBA00022603"/>
    </source>
</evidence>
<dbReference type="Proteomes" id="UP000006765">
    <property type="component" value="Unassembled WGS sequence"/>
</dbReference>
<dbReference type="Gene3D" id="3.40.50.12710">
    <property type="match status" value="1"/>
</dbReference>
<keyword evidence="1" id="KW-0489">Methyltransferase</keyword>
<dbReference type="PATRIC" id="fig|1231392.3.peg.1875"/>
<proteinExistence type="predicted"/>
<dbReference type="RefSeq" id="WP_007427017.1">
    <property type="nucleotide sequence ID" value="NZ_AMGO01000046.1"/>
</dbReference>
<keyword evidence="2" id="KW-0808">Transferase</keyword>
<accession>K2HLW6</accession>
<dbReference type="SUPFAM" id="SSF53335">
    <property type="entry name" value="S-adenosyl-L-methionine-dependent methyltransferases"/>
    <property type="match status" value="1"/>
</dbReference>
<dbReference type="GO" id="GO:0032259">
    <property type="term" value="P:methylation"/>
    <property type="evidence" value="ECO:0007669"/>
    <property type="project" value="UniProtKB-KW"/>
</dbReference>
<dbReference type="AlphaFoldDB" id="K2HLW6"/>
<dbReference type="GO" id="GO:0035243">
    <property type="term" value="F:protein-arginine omega-N symmetric methyltransferase activity"/>
    <property type="evidence" value="ECO:0007669"/>
    <property type="project" value="TreeGrafter"/>
</dbReference>
<comment type="caution">
    <text evidence="3">The sequence shown here is derived from an EMBL/GenBank/DDBJ whole genome shotgun (WGS) entry which is preliminary data.</text>
</comment>
<gene>
    <name evidence="3" type="ORF">OCGS_1865</name>
</gene>
<sequence>MTPLAATLVRQIRATGPINVAEYMTACLLHPRHGYYTTRQPLGGAGDFVTAPEISQMFGELVGLALAQAWLDRGRPDPVALVEFGPGRGTLMADALRATRAVPGFHAALRLHLVEVPGPLRRVQAEALRAHDPVWLAGVTDLPPLPTLAIANEFLDALPIRQFLRDGAGWRERLVAVRDDALTFALSDRAPLGSLPARFAETRDGDLVEIGAPATAFAEELGAHLTRQGGAALLIDYGGDGPGDTLQAVRGHRKESPLDRPGAADLTAHVDFRAIADAAPCTVAGPVPQGVWLERLGIAARARALARGLSGAALETHVAAHRRLTHPCEMGDLFRVLALHDGAGPPPGLA</sequence>
<organism evidence="3 4">
    <name type="scientific">Oceaniovalibus guishaninsula JLT2003</name>
    <dbReference type="NCBI Taxonomy" id="1231392"/>
    <lineage>
        <taxon>Bacteria</taxon>
        <taxon>Pseudomonadati</taxon>
        <taxon>Pseudomonadota</taxon>
        <taxon>Alphaproteobacteria</taxon>
        <taxon>Rhodobacterales</taxon>
        <taxon>Roseobacteraceae</taxon>
        <taxon>Oceaniovalibus</taxon>
    </lineage>
</organism>
<protein>
    <submittedName>
        <fullName evidence="3">ATP synthase beta subunit/transcription termination factor rho</fullName>
    </submittedName>
</protein>
<evidence type="ECO:0000256" key="2">
    <source>
        <dbReference type="ARBA" id="ARBA00022679"/>
    </source>
</evidence>
<name>K2HLW6_9RHOB</name>
<dbReference type="InterPro" id="IPR038375">
    <property type="entry name" value="NDUFAF7_sf"/>
</dbReference>